<reference evidence="1" key="1">
    <citation type="journal article" date="2005" name="BMC Biol.">
        <title>The sequence of rice chromosomes 11 and 12, rich in disease resistance genes and recent gene duplications.</title>
        <authorList>
            <consortium name="The rice chromosomes 11 and 12 sequencing consortia"/>
        </authorList>
    </citation>
    <scope>NUCLEOTIDE SEQUENCE [LARGE SCALE GENOMIC DNA]</scope>
</reference>
<reference evidence="1" key="3">
    <citation type="submission" date="2006-01" db="EMBL/GenBank/DDBJ databases">
        <authorList>
            <person name="Buell R."/>
        </authorList>
    </citation>
    <scope>NUCLEOTIDE SEQUENCE</scope>
</reference>
<proteinExistence type="predicted"/>
<accession>Q2QP08</accession>
<reference evidence="1" key="2">
    <citation type="submission" date="2005-04" db="EMBL/GenBank/DDBJ databases">
        <authorList>
            <person name="Buell C.R."/>
            <person name="Wing R.A."/>
            <person name="McCombie W.A."/>
            <person name="Ouyang S."/>
        </authorList>
    </citation>
    <scope>NUCLEOTIDE SEQUENCE</scope>
</reference>
<gene>
    <name evidence="1" type="ordered locus">LOC_Os12g36084</name>
</gene>
<dbReference type="AlphaFoldDB" id="Q2QP08"/>
<dbReference type="EMBL" id="DP000011">
    <property type="protein sequence ID" value="ABA98868.1"/>
    <property type="molecule type" value="Genomic_DNA"/>
</dbReference>
<organism evidence="1">
    <name type="scientific">Oryza sativa subsp. japonica</name>
    <name type="common">Rice</name>
    <dbReference type="NCBI Taxonomy" id="39947"/>
    <lineage>
        <taxon>Eukaryota</taxon>
        <taxon>Viridiplantae</taxon>
        <taxon>Streptophyta</taxon>
        <taxon>Embryophyta</taxon>
        <taxon>Tracheophyta</taxon>
        <taxon>Spermatophyta</taxon>
        <taxon>Magnoliopsida</taxon>
        <taxon>Liliopsida</taxon>
        <taxon>Poales</taxon>
        <taxon>Poaceae</taxon>
        <taxon>BOP clade</taxon>
        <taxon>Oryzoideae</taxon>
        <taxon>Oryzeae</taxon>
        <taxon>Oryzinae</taxon>
        <taxon>Oryza</taxon>
        <taxon>Oryza sativa</taxon>
    </lineage>
</organism>
<name>Q2QP08_ORYSJ</name>
<evidence type="ECO:0000313" key="1">
    <source>
        <dbReference type="EMBL" id="ABA98868.1"/>
    </source>
</evidence>
<protein>
    <submittedName>
        <fullName evidence="1">Uncharacterized protein</fullName>
    </submittedName>
</protein>
<sequence length="44" mass="4717">MACVLMSRESMAGDGLGVNLGEDDVPMIMISCGMIRLKSNARGW</sequence>